<feature type="domain" description="AB hydrolase-1" evidence="3">
    <location>
        <begin position="216"/>
        <end position="309"/>
    </location>
</feature>
<keyword evidence="6" id="KW-1185">Reference proteome</keyword>
<organism evidence="5 6">
    <name type="scientific">Mycolicibacterium madagascariense</name>
    <dbReference type="NCBI Taxonomy" id="212765"/>
    <lineage>
        <taxon>Bacteria</taxon>
        <taxon>Bacillati</taxon>
        <taxon>Actinomycetota</taxon>
        <taxon>Actinomycetes</taxon>
        <taxon>Mycobacteriales</taxon>
        <taxon>Mycobacteriaceae</taxon>
        <taxon>Mycolicibacterium</taxon>
    </lineage>
</organism>
<reference evidence="5 6" key="1">
    <citation type="journal article" date="2019" name="Emerg. Microbes Infect.">
        <title>Comprehensive subspecies identification of 175 nontuberculous mycobacteria species based on 7547 genomic profiles.</title>
        <authorList>
            <person name="Matsumoto Y."/>
            <person name="Kinjo T."/>
            <person name="Motooka D."/>
            <person name="Nabeya D."/>
            <person name="Jung N."/>
            <person name="Uechi K."/>
            <person name="Horii T."/>
            <person name="Iida T."/>
            <person name="Fujita J."/>
            <person name="Nakamura S."/>
        </authorList>
    </citation>
    <scope>NUCLEOTIDE SEQUENCE [LARGE SCALE GENOMIC DNA]</scope>
    <source>
        <strain evidence="5 6">JCM 13574</strain>
    </source>
</reference>
<dbReference type="InterPro" id="IPR029058">
    <property type="entry name" value="AB_hydrolase_fold"/>
</dbReference>
<evidence type="ECO:0000259" key="3">
    <source>
        <dbReference type="Pfam" id="PF00561"/>
    </source>
</evidence>
<dbReference type="Proteomes" id="UP000466517">
    <property type="component" value="Chromosome"/>
</dbReference>
<keyword evidence="5" id="KW-0645">Protease</keyword>
<protein>
    <submittedName>
        <fullName evidence="5">Protease</fullName>
    </submittedName>
</protein>
<evidence type="ECO:0000313" key="6">
    <source>
        <dbReference type="Proteomes" id="UP000466517"/>
    </source>
</evidence>
<feature type="domain" description="Peptidase S33 tripeptidyl aminopeptidase-like C-terminal" evidence="4">
    <location>
        <begin position="428"/>
        <end position="529"/>
    </location>
</feature>
<feature type="region of interest" description="Disordered" evidence="1">
    <location>
        <begin position="42"/>
        <end position="72"/>
    </location>
</feature>
<dbReference type="Pfam" id="PF00561">
    <property type="entry name" value="Abhydrolase_1"/>
    <property type="match status" value="1"/>
</dbReference>
<feature type="chain" id="PRO_5039386098" evidence="2">
    <location>
        <begin position="37"/>
        <end position="531"/>
    </location>
</feature>
<dbReference type="GO" id="GO:0006508">
    <property type="term" value="P:proteolysis"/>
    <property type="evidence" value="ECO:0007669"/>
    <property type="project" value="UniProtKB-KW"/>
</dbReference>
<dbReference type="SUPFAM" id="SSF53474">
    <property type="entry name" value="alpha/beta-Hydrolases"/>
    <property type="match status" value="1"/>
</dbReference>
<dbReference type="KEGG" id="mmag:MMAD_23820"/>
<dbReference type="InterPro" id="IPR013595">
    <property type="entry name" value="Pept_S33_TAP-like_C"/>
</dbReference>
<dbReference type="GO" id="GO:0008233">
    <property type="term" value="F:peptidase activity"/>
    <property type="evidence" value="ECO:0007669"/>
    <property type="project" value="UniProtKB-KW"/>
</dbReference>
<gene>
    <name evidence="5" type="ORF">MMAD_23820</name>
</gene>
<evidence type="ECO:0000256" key="1">
    <source>
        <dbReference type="SAM" id="MobiDB-lite"/>
    </source>
</evidence>
<dbReference type="EMBL" id="AP022610">
    <property type="protein sequence ID" value="BBZ28087.1"/>
    <property type="molecule type" value="Genomic_DNA"/>
</dbReference>
<dbReference type="AlphaFoldDB" id="A0A7I7XFW8"/>
<dbReference type="InterPro" id="IPR000073">
    <property type="entry name" value="AB_hydrolase_1"/>
</dbReference>
<proteinExistence type="predicted"/>
<evidence type="ECO:0000259" key="4">
    <source>
        <dbReference type="Pfam" id="PF08386"/>
    </source>
</evidence>
<keyword evidence="2" id="KW-0732">Signal</keyword>
<name>A0A7I7XFW8_9MYCO</name>
<evidence type="ECO:0000256" key="2">
    <source>
        <dbReference type="SAM" id="SignalP"/>
    </source>
</evidence>
<feature type="signal peptide" evidence="2">
    <location>
        <begin position="1"/>
        <end position="36"/>
    </location>
</feature>
<evidence type="ECO:0000313" key="5">
    <source>
        <dbReference type="EMBL" id="BBZ28087.1"/>
    </source>
</evidence>
<accession>A0A7I7XFW8</accession>
<dbReference type="Pfam" id="PF08386">
    <property type="entry name" value="Abhydrolase_4"/>
    <property type="match status" value="1"/>
</dbReference>
<dbReference type="Gene3D" id="3.40.50.1820">
    <property type="entry name" value="alpha/beta hydrolase"/>
    <property type="match status" value="1"/>
</dbReference>
<sequence>MIASVVGMRRRHQLLRALCLPAVAAVVLAGCAPGLAANPRFATDTGAGPQGAPLSTPAPAGPPPIDAPKNDDKLNWHDCTARLFGQAAVPAVPGVTLECGGYDADLDPINGATGTISIGVVRAKSAATPPTAGPLVMTTGTDLPSSDQLPVWLTHGGLDVLKTNPVVAVDRRGLGLSGSLDCRDLFSRQEMLDQAQFASGDDPVANLSAIVQTATTNCTDTIAPGDSSYDNAHAAEDLERLRSTWDVPTIALLGVGNGAQVALAYAGAHPNKVSRLVLDSPLPLGIAAEARAEQKVKGQQAALDAFVGQCVASNCPLGPDPKGAIDALLASARQGAGPGGVSVAALTDAIATALAFPRGDFVSSTNALAGTLAAARNGDASQLNDLVNDVETLRKTDGQFVNGCSDALNRPTPDRVRELVVQWNKLYPEFGTVGALDLVNCLAWPSGSTPPDPQNLKIPVLLLGVQNDPIVGNEGVAAVAATIINAGANSRRVMWQGVGHGASIYSACAIPPVQSYLKTGKVPQTDTYCPA</sequence>
<keyword evidence="5" id="KW-0378">Hydrolase</keyword>